<dbReference type="InterPro" id="IPR016167">
    <property type="entry name" value="FAD-bd_PCMH_sub1"/>
</dbReference>
<accession>A0A2Z3RWZ1</accession>
<sequence length="458" mass="51645">MSIEDKLVKSVSPDFEERVFSRVFNIRRPSDRRPEAVLVAENEQDVADGVKWAKDNGLSVTVRSGGHSWAVWSVQNNTLLIDLEHLNKASFDEATGIASAGPSIQGGAQLDPFLAERGRFLNGGHCPPVGIGGFLLQGGQGWNQRGWGWAAEHIVALDVVNADGELIRCDATQNEDLYWAARGAGPSFPGIVVKFHLQTRERFTYLGHSVQMFELEDFDEAFTWLQEIEPTITDTVEIVAVSQTSPEGMFDTPRRVFIITAVALVNSREEAEAALAPFQLNPILDRAIVNEPCMESSLESHREMQLQMNPEDHRWYCDNMWVEGEFTTVTKSLKKLFTEVPSQKAFTIWMGNGLMRPLPDMAFSLQSPGYVSCYFVYEDEKDDQYYRTWLNDAMAEAQPVTVGQYLGDSDMTNRQLKFMADENYAKLQEIIAKRDPEGRFVRYLAADPATVNKNHWEL</sequence>
<dbReference type="KEGG" id="aum:AURMO_00049"/>
<keyword evidence="8" id="KW-1185">Reference proteome</keyword>
<dbReference type="GO" id="GO:0071949">
    <property type="term" value="F:FAD binding"/>
    <property type="evidence" value="ECO:0007669"/>
    <property type="project" value="InterPro"/>
</dbReference>
<dbReference type="PANTHER" id="PTHR42973">
    <property type="entry name" value="BINDING OXIDOREDUCTASE, PUTATIVE (AFU_ORTHOLOGUE AFUA_1G17690)-RELATED"/>
    <property type="match status" value="1"/>
</dbReference>
<evidence type="ECO:0000256" key="3">
    <source>
        <dbReference type="ARBA" id="ARBA00022630"/>
    </source>
</evidence>
<dbReference type="InterPro" id="IPR006093">
    <property type="entry name" value="Oxy_OxRdtase_FAD_BS"/>
</dbReference>
<dbReference type="EMBL" id="CP023994">
    <property type="protein sequence ID" value="AWR20674.1"/>
    <property type="molecule type" value="Genomic_DNA"/>
</dbReference>
<keyword evidence="5 7" id="KW-0560">Oxidoreductase</keyword>
<name>A0A2Z3RWZ1_9MICO</name>
<dbReference type="InterPro" id="IPR016169">
    <property type="entry name" value="FAD-bd_PCMH_sub2"/>
</dbReference>
<dbReference type="Proteomes" id="UP000246894">
    <property type="component" value="Chromosome"/>
</dbReference>
<dbReference type="PANTHER" id="PTHR42973:SF39">
    <property type="entry name" value="FAD-BINDING PCMH-TYPE DOMAIN-CONTAINING PROTEIN"/>
    <property type="match status" value="1"/>
</dbReference>
<evidence type="ECO:0000256" key="1">
    <source>
        <dbReference type="ARBA" id="ARBA00001974"/>
    </source>
</evidence>
<proteinExistence type="inferred from homology"/>
<dbReference type="InterPro" id="IPR016166">
    <property type="entry name" value="FAD-bd_PCMH"/>
</dbReference>
<protein>
    <submittedName>
        <fullName evidence="7">6-hydroxy-D-nicotine oxidase</fullName>
        <ecNumber evidence="7">1.5.3.6</ecNumber>
    </submittedName>
</protein>
<comment type="cofactor">
    <cofactor evidence="1">
        <name>FAD</name>
        <dbReference type="ChEBI" id="CHEBI:57692"/>
    </cofactor>
</comment>
<keyword evidence="4" id="KW-0274">FAD</keyword>
<dbReference type="EC" id="1.5.3.6" evidence="7"/>
<evidence type="ECO:0000313" key="8">
    <source>
        <dbReference type="Proteomes" id="UP000246894"/>
    </source>
</evidence>
<dbReference type="Gene3D" id="3.40.462.20">
    <property type="match status" value="1"/>
</dbReference>
<dbReference type="RefSeq" id="WP_110232609.1">
    <property type="nucleotide sequence ID" value="NZ_CP023994.1"/>
</dbReference>
<dbReference type="InterPro" id="IPR036318">
    <property type="entry name" value="FAD-bd_PCMH-like_sf"/>
</dbReference>
<organism evidence="7 8">
    <name type="scientific">Aurantimicrobium photophilum</name>
    <dbReference type="NCBI Taxonomy" id="1987356"/>
    <lineage>
        <taxon>Bacteria</taxon>
        <taxon>Bacillati</taxon>
        <taxon>Actinomycetota</taxon>
        <taxon>Actinomycetes</taxon>
        <taxon>Micrococcales</taxon>
        <taxon>Microbacteriaceae</taxon>
        <taxon>Aurantimicrobium</taxon>
    </lineage>
</organism>
<dbReference type="Gene3D" id="3.30.43.10">
    <property type="entry name" value="Uridine Diphospho-n-acetylenolpyruvylglucosamine Reductase, domain 2"/>
    <property type="match status" value="1"/>
</dbReference>
<dbReference type="InterPro" id="IPR006094">
    <property type="entry name" value="Oxid_FAD_bind_N"/>
</dbReference>
<evidence type="ECO:0000256" key="2">
    <source>
        <dbReference type="ARBA" id="ARBA00005466"/>
    </source>
</evidence>
<dbReference type="InterPro" id="IPR050416">
    <property type="entry name" value="FAD-linked_Oxidoreductase"/>
</dbReference>
<dbReference type="Pfam" id="PF01565">
    <property type="entry name" value="FAD_binding_4"/>
    <property type="match status" value="1"/>
</dbReference>
<evidence type="ECO:0000259" key="6">
    <source>
        <dbReference type="PROSITE" id="PS51387"/>
    </source>
</evidence>
<feature type="domain" description="FAD-binding PCMH-type" evidence="6">
    <location>
        <begin position="30"/>
        <end position="202"/>
    </location>
</feature>
<dbReference type="SUPFAM" id="SSF56176">
    <property type="entry name" value="FAD-binding/transporter-associated domain-like"/>
    <property type="match status" value="1"/>
</dbReference>
<dbReference type="GO" id="GO:0018530">
    <property type="term" value="F:(R)-6-hydroxynicotine oxidase activity"/>
    <property type="evidence" value="ECO:0007669"/>
    <property type="project" value="UniProtKB-EC"/>
</dbReference>
<evidence type="ECO:0000313" key="7">
    <source>
        <dbReference type="EMBL" id="AWR20674.1"/>
    </source>
</evidence>
<dbReference type="OrthoDB" id="9775082at2"/>
<dbReference type="AlphaFoldDB" id="A0A2Z3RWZ1"/>
<dbReference type="Gene3D" id="3.30.465.10">
    <property type="match status" value="1"/>
</dbReference>
<comment type="similarity">
    <text evidence="2">Belongs to the oxygen-dependent FAD-linked oxidoreductase family.</text>
</comment>
<evidence type="ECO:0000256" key="5">
    <source>
        <dbReference type="ARBA" id="ARBA00023002"/>
    </source>
</evidence>
<reference evidence="7 8" key="1">
    <citation type="submission" date="2017-10" db="EMBL/GenBank/DDBJ databases">
        <title>Genome of an Actinobacterium that displays light-enhanced growth.</title>
        <authorList>
            <person name="Maresca J.A."/>
            <person name="Hempel P."/>
            <person name="Shevchenko O."/>
            <person name="Miller K.J."/>
            <person name="Hahn M.W."/>
        </authorList>
    </citation>
    <scope>NUCLEOTIDE SEQUENCE [LARGE SCALE GENOMIC DNA]</scope>
    <source>
        <strain evidence="7 8">MWH-Mo1</strain>
    </source>
</reference>
<dbReference type="PROSITE" id="PS00862">
    <property type="entry name" value="OX2_COVAL_FAD"/>
    <property type="match status" value="1"/>
</dbReference>
<gene>
    <name evidence="7" type="ORF">AURMO_00049</name>
</gene>
<dbReference type="PROSITE" id="PS51387">
    <property type="entry name" value="FAD_PCMH"/>
    <property type="match status" value="1"/>
</dbReference>
<keyword evidence="3" id="KW-0285">Flavoprotein</keyword>
<evidence type="ECO:0000256" key="4">
    <source>
        <dbReference type="ARBA" id="ARBA00022827"/>
    </source>
</evidence>